<feature type="compositionally biased region" description="Low complexity" evidence="6">
    <location>
        <begin position="38"/>
        <end position="54"/>
    </location>
</feature>
<feature type="compositionally biased region" description="Polar residues" evidence="6">
    <location>
        <begin position="56"/>
        <end position="67"/>
    </location>
</feature>
<evidence type="ECO:0000256" key="5">
    <source>
        <dbReference type="ARBA" id="ARBA00023027"/>
    </source>
</evidence>
<evidence type="ECO:0000313" key="8">
    <source>
        <dbReference type="Proteomes" id="UP000001072"/>
    </source>
</evidence>
<dbReference type="AlphaFoldDB" id="F4RHN9"/>
<feature type="compositionally biased region" description="Low complexity" evidence="6">
    <location>
        <begin position="10"/>
        <end position="25"/>
    </location>
</feature>
<dbReference type="InterPro" id="IPR017438">
    <property type="entry name" value="ATP-NAD_kinase_N"/>
</dbReference>
<dbReference type="STRING" id="747676.F4RHN9"/>
<dbReference type="GO" id="GO:0003951">
    <property type="term" value="F:NAD+ kinase activity"/>
    <property type="evidence" value="ECO:0007669"/>
    <property type="project" value="InterPro"/>
</dbReference>
<dbReference type="HOGENOM" id="CLU_008831_1_4_1"/>
<sequence>MSNVNERNPTQSTSLLTSSSAQLHSHFNHQSNYRQTRHNSISNSLLHPSSNLNPTYHLTSSNLNQNKNRPNHRSNSVSSVSTNSSTSTLPTTLNQHNRRMSPLTEKAGLPSPCFVHSHLDSNFYDEGELTEGEEHESLTRQLAQTATSVREMSKTLARARIKGHVQSILIITKARDNHLIKLTRELAIWLMDAKPFRSVSPNHSEPTQLERKPLVVYVDSQLKRSKRFDLNSIKVQYPHFFNPLRSRHPFRQLRYWTAEMCNKSPELFDFVITLGGDGTVLFASWLFQKVVPPIIPFALGSLGFLTNFDYSHYPTVLTQAMRHGVRVNLRMRFKCTVYRANDQNRRAIKSESFEVLNELVVDRGPSPYVSLLELFGDDHHMTTVQADGLTVSTPTGSTAYSLSAGGSLVHPEVPALLITPICPHTLSFRPMLLPESIDLRICVPYSSRSTAWASFDGRGRIELRQGDHIKVTASAYPFPTVCADNQSTDWFHAISRTLKWNERERQKSF</sequence>
<dbReference type="VEuPathDB" id="FungiDB:MELLADRAFT_35211"/>
<dbReference type="FunCoup" id="F4RHN9">
    <property type="interactions" value="5"/>
</dbReference>
<dbReference type="SUPFAM" id="SSF111331">
    <property type="entry name" value="NAD kinase/diacylglycerol kinase-like"/>
    <property type="match status" value="1"/>
</dbReference>
<feature type="non-terminal residue" evidence="7">
    <location>
        <position position="509"/>
    </location>
</feature>
<accession>F4RHN9</accession>
<dbReference type="KEGG" id="mlr:MELLADRAFT_35211"/>
<evidence type="ECO:0000256" key="4">
    <source>
        <dbReference type="ARBA" id="ARBA00022857"/>
    </source>
</evidence>
<dbReference type="HAMAP" id="MF_00361">
    <property type="entry name" value="NAD_kinase"/>
    <property type="match status" value="1"/>
</dbReference>
<evidence type="ECO:0000256" key="2">
    <source>
        <dbReference type="ARBA" id="ARBA00022679"/>
    </source>
</evidence>
<protein>
    <recommendedName>
        <fullName evidence="9">ATP-NAD kinase</fullName>
    </recommendedName>
</protein>
<gene>
    <name evidence="7" type="ORF">MELLADRAFT_35211</name>
</gene>
<comment type="similarity">
    <text evidence="1">Belongs to the NAD kinase family.</text>
</comment>
<evidence type="ECO:0000256" key="6">
    <source>
        <dbReference type="SAM" id="MobiDB-lite"/>
    </source>
</evidence>
<dbReference type="eggNOG" id="KOG2178">
    <property type="taxonomic scope" value="Eukaryota"/>
</dbReference>
<evidence type="ECO:0000256" key="1">
    <source>
        <dbReference type="ARBA" id="ARBA00010995"/>
    </source>
</evidence>
<dbReference type="Gene3D" id="2.60.200.30">
    <property type="entry name" value="Probable inorganic polyphosphate/atp-NAD kinase, domain 2"/>
    <property type="match status" value="1"/>
</dbReference>
<dbReference type="GeneID" id="18927447"/>
<dbReference type="GO" id="GO:0019674">
    <property type="term" value="P:NAD+ metabolic process"/>
    <property type="evidence" value="ECO:0007669"/>
    <property type="project" value="InterPro"/>
</dbReference>
<proteinExistence type="inferred from homology"/>
<dbReference type="InParanoid" id="F4RHN9"/>
<dbReference type="InterPro" id="IPR016064">
    <property type="entry name" value="NAD/diacylglycerol_kinase_sf"/>
</dbReference>
<dbReference type="InterPro" id="IPR017437">
    <property type="entry name" value="ATP-NAD_kinase_PpnK-typ_C"/>
</dbReference>
<dbReference type="Proteomes" id="UP000001072">
    <property type="component" value="Unassembled WGS sequence"/>
</dbReference>
<dbReference type="OrthoDB" id="24581at2759"/>
<dbReference type="PANTHER" id="PTHR20275:SF0">
    <property type="entry name" value="NAD KINASE"/>
    <property type="match status" value="1"/>
</dbReference>
<evidence type="ECO:0000313" key="7">
    <source>
        <dbReference type="EMBL" id="EGG08099.1"/>
    </source>
</evidence>
<dbReference type="Pfam" id="PF01513">
    <property type="entry name" value="NAD_kinase"/>
    <property type="match status" value="1"/>
</dbReference>
<dbReference type="InterPro" id="IPR002504">
    <property type="entry name" value="NADK"/>
</dbReference>
<dbReference type="FunFam" id="2.60.200.30:FF:000004">
    <property type="entry name" value="NAD kinase 2, chloroplastic"/>
    <property type="match status" value="1"/>
</dbReference>
<dbReference type="RefSeq" id="XP_007408864.1">
    <property type="nucleotide sequence ID" value="XM_007408802.1"/>
</dbReference>
<keyword evidence="2" id="KW-0808">Transferase</keyword>
<feature type="compositionally biased region" description="Low complexity" evidence="6">
    <location>
        <begin position="73"/>
        <end position="94"/>
    </location>
</feature>
<organism evidence="8">
    <name type="scientific">Melampsora larici-populina (strain 98AG31 / pathotype 3-4-7)</name>
    <name type="common">Poplar leaf rust fungus</name>
    <dbReference type="NCBI Taxonomy" id="747676"/>
    <lineage>
        <taxon>Eukaryota</taxon>
        <taxon>Fungi</taxon>
        <taxon>Dikarya</taxon>
        <taxon>Basidiomycota</taxon>
        <taxon>Pucciniomycotina</taxon>
        <taxon>Pucciniomycetes</taxon>
        <taxon>Pucciniales</taxon>
        <taxon>Melampsoraceae</taxon>
        <taxon>Melampsora</taxon>
    </lineage>
</organism>
<dbReference type="FunFam" id="3.40.50.10330:FF:000035">
    <property type="entry name" value="Chromosome 1, whole genome shotgun sequence"/>
    <property type="match status" value="1"/>
</dbReference>
<keyword evidence="5" id="KW-0520">NAD</keyword>
<dbReference type="Gene3D" id="3.40.50.10330">
    <property type="entry name" value="Probable inorganic polyphosphate/atp-NAD kinase, domain 1"/>
    <property type="match status" value="1"/>
</dbReference>
<evidence type="ECO:0008006" key="9">
    <source>
        <dbReference type="Google" id="ProtNLM"/>
    </source>
</evidence>
<name>F4RHN9_MELLP</name>
<keyword evidence="4" id="KW-0521">NADP</keyword>
<dbReference type="Pfam" id="PF20143">
    <property type="entry name" value="NAD_kinase_C"/>
    <property type="match status" value="1"/>
</dbReference>
<reference evidence="8" key="1">
    <citation type="journal article" date="2011" name="Proc. Natl. Acad. Sci. U.S.A.">
        <title>Obligate biotrophy features unraveled by the genomic analysis of rust fungi.</title>
        <authorList>
            <person name="Duplessis S."/>
            <person name="Cuomo C.A."/>
            <person name="Lin Y.-C."/>
            <person name="Aerts A."/>
            <person name="Tisserant E."/>
            <person name="Veneault-Fourrey C."/>
            <person name="Joly D.L."/>
            <person name="Hacquard S."/>
            <person name="Amselem J."/>
            <person name="Cantarel B.L."/>
            <person name="Chiu R."/>
            <person name="Coutinho P.M."/>
            <person name="Feau N."/>
            <person name="Field M."/>
            <person name="Frey P."/>
            <person name="Gelhaye E."/>
            <person name="Goldberg J."/>
            <person name="Grabherr M.G."/>
            <person name="Kodira C.D."/>
            <person name="Kohler A."/>
            <person name="Kuees U."/>
            <person name="Lindquist E.A."/>
            <person name="Lucas S.M."/>
            <person name="Mago R."/>
            <person name="Mauceli E."/>
            <person name="Morin E."/>
            <person name="Murat C."/>
            <person name="Pangilinan J.L."/>
            <person name="Park R."/>
            <person name="Pearson M."/>
            <person name="Quesneville H."/>
            <person name="Rouhier N."/>
            <person name="Sakthikumar S."/>
            <person name="Salamov A.A."/>
            <person name="Schmutz J."/>
            <person name="Selles B."/>
            <person name="Shapiro H."/>
            <person name="Tanguay P."/>
            <person name="Tuskan G.A."/>
            <person name="Henrissat B."/>
            <person name="Van de Peer Y."/>
            <person name="Rouze P."/>
            <person name="Ellis J.G."/>
            <person name="Dodds P.N."/>
            <person name="Schein J.E."/>
            <person name="Zhong S."/>
            <person name="Hamelin R.C."/>
            <person name="Grigoriev I.V."/>
            <person name="Szabo L.J."/>
            <person name="Martin F."/>
        </authorList>
    </citation>
    <scope>NUCLEOTIDE SEQUENCE [LARGE SCALE GENOMIC DNA]</scope>
    <source>
        <strain evidence="8">98AG31 / pathotype 3-4-7</strain>
    </source>
</reference>
<dbReference type="PANTHER" id="PTHR20275">
    <property type="entry name" value="NAD KINASE"/>
    <property type="match status" value="1"/>
</dbReference>
<keyword evidence="3" id="KW-0418">Kinase</keyword>
<dbReference type="EMBL" id="GL883102">
    <property type="protein sequence ID" value="EGG08099.1"/>
    <property type="molecule type" value="Genomic_DNA"/>
</dbReference>
<feature type="region of interest" description="Disordered" evidence="6">
    <location>
        <begin position="1"/>
        <end position="97"/>
    </location>
</feature>
<dbReference type="GO" id="GO:0006741">
    <property type="term" value="P:NADP+ biosynthetic process"/>
    <property type="evidence" value="ECO:0007669"/>
    <property type="project" value="InterPro"/>
</dbReference>
<evidence type="ECO:0000256" key="3">
    <source>
        <dbReference type="ARBA" id="ARBA00022777"/>
    </source>
</evidence>
<keyword evidence="8" id="KW-1185">Reference proteome</keyword>